<dbReference type="InterPro" id="IPR001296">
    <property type="entry name" value="Glyco_trans_1"/>
</dbReference>
<dbReference type="KEGG" id="cwo:Cwoe_5501"/>
<dbReference type="CDD" id="cd03801">
    <property type="entry name" value="GT4_PimA-like"/>
    <property type="match status" value="1"/>
</dbReference>
<dbReference type="GO" id="GO:0016758">
    <property type="term" value="F:hexosyltransferase activity"/>
    <property type="evidence" value="ECO:0007669"/>
    <property type="project" value="TreeGrafter"/>
</dbReference>
<organism evidence="5 6">
    <name type="scientific">Conexibacter woesei (strain DSM 14684 / CCUG 47730 / CIP 108061 / JCM 11494 / NBRC 100937 / ID131577)</name>
    <dbReference type="NCBI Taxonomy" id="469383"/>
    <lineage>
        <taxon>Bacteria</taxon>
        <taxon>Bacillati</taxon>
        <taxon>Actinomycetota</taxon>
        <taxon>Thermoleophilia</taxon>
        <taxon>Solirubrobacterales</taxon>
        <taxon>Conexibacteraceae</taxon>
        <taxon>Conexibacter</taxon>
    </lineage>
</organism>
<dbReference type="HOGENOM" id="CLU_009583_2_4_11"/>
<evidence type="ECO:0000313" key="6">
    <source>
        <dbReference type="Proteomes" id="UP000008229"/>
    </source>
</evidence>
<proteinExistence type="predicted"/>
<dbReference type="OrthoDB" id="9809227at2"/>
<dbReference type="Gene3D" id="3.40.50.2000">
    <property type="entry name" value="Glycogen Phosphorylase B"/>
    <property type="match status" value="2"/>
</dbReference>
<evidence type="ECO:0000256" key="2">
    <source>
        <dbReference type="ARBA" id="ARBA00022679"/>
    </source>
</evidence>
<feature type="domain" description="Glycosyltransferase subfamily 4-like N-terminal" evidence="4">
    <location>
        <begin position="24"/>
        <end position="177"/>
    </location>
</feature>
<evidence type="ECO:0000256" key="1">
    <source>
        <dbReference type="ARBA" id="ARBA00022676"/>
    </source>
</evidence>
<dbReference type="Pfam" id="PF00534">
    <property type="entry name" value="Glycos_transf_1"/>
    <property type="match status" value="1"/>
</dbReference>
<evidence type="ECO:0000259" key="3">
    <source>
        <dbReference type="Pfam" id="PF00534"/>
    </source>
</evidence>
<evidence type="ECO:0000259" key="4">
    <source>
        <dbReference type="Pfam" id="PF13579"/>
    </source>
</evidence>
<dbReference type="SUPFAM" id="SSF53756">
    <property type="entry name" value="UDP-Glycosyltransferase/glycogen phosphorylase"/>
    <property type="match status" value="1"/>
</dbReference>
<dbReference type="GO" id="GO:1901137">
    <property type="term" value="P:carbohydrate derivative biosynthetic process"/>
    <property type="evidence" value="ECO:0007669"/>
    <property type="project" value="UniProtKB-ARBA"/>
</dbReference>
<dbReference type="STRING" id="469383.Cwoe_5501"/>
<dbReference type="EMBL" id="CP001854">
    <property type="protein sequence ID" value="ADB53906.1"/>
    <property type="molecule type" value="Genomic_DNA"/>
</dbReference>
<dbReference type="eggNOG" id="COG0438">
    <property type="taxonomic scope" value="Bacteria"/>
</dbReference>
<dbReference type="PANTHER" id="PTHR45947:SF3">
    <property type="entry name" value="SULFOQUINOVOSYL TRANSFERASE SQD2"/>
    <property type="match status" value="1"/>
</dbReference>
<dbReference type="Pfam" id="PF13579">
    <property type="entry name" value="Glyco_trans_4_4"/>
    <property type="match status" value="1"/>
</dbReference>
<reference evidence="6" key="2">
    <citation type="submission" date="2010-01" db="EMBL/GenBank/DDBJ databases">
        <title>The complete genome of Conexibacter woesei DSM 14684.</title>
        <authorList>
            <consortium name="US DOE Joint Genome Institute (JGI-PGF)"/>
            <person name="Lucas S."/>
            <person name="Copeland A."/>
            <person name="Lapidus A."/>
            <person name="Glavina del Rio T."/>
            <person name="Dalin E."/>
            <person name="Tice H."/>
            <person name="Bruce D."/>
            <person name="Goodwin L."/>
            <person name="Pitluck S."/>
            <person name="Kyrpides N."/>
            <person name="Mavromatis K."/>
            <person name="Ivanova N."/>
            <person name="Mikhailova N."/>
            <person name="Chertkov O."/>
            <person name="Brettin T."/>
            <person name="Detter J.C."/>
            <person name="Han C."/>
            <person name="Larimer F."/>
            <person name="Land M."/>
            <person name="Hauser L."/>
            <person name="Markowitz V."/>
            <person name="Cheng J.-F."/>
            <person name="Hugenholtz P."/>
            <person name="Woyke T."/>
            <person name="Wu D."/>
            <person name="Pukall R."/>
            <person name="Steenblock K."/>
            <person name="Schneider S."/>
            <person name="Klenk H.-P."/>
            <person name="Eisen J.A."/>
        </authorList>
    </citation>
    <scope>NUCLEOTIDE SEQUENCE [LARGE SCALE GENOMIC DNA]</scope>
    <source>
        <strain evidence="6">DSM 14684 / CIP 108061 / JCM 11494 / NBRC 100937 / ID131577</strain>
    </source>
</reference>
<keyword evidence="2 5" id="KW-0808">Transferase</keyword>
<dbReference type="AlphaFoldDB" id="D3EZR8"/>
<gene>
    <name evidence="5" type="ordered locus">Cwoe_5501</name>
</gene>
<accession>D3EZR8</accession>
<dbReference type="Proteomes" id="UP000008229">
    <property type="component" value="Chromosome"/>
</dbReference>
<keyword evidence="1" id="KW-0328">Glycosyltransferase</keyword>
<keyword evidence="6" id="KW-1185">Reference proteome</keyword>
<feature type="domain" description="Glycosyl transferase family 1" evidence="3">
    <location>
        <begin position="193"/>
        <end position="329"/>
    </location>
</feature>
<dbReference type="InterPro" id="IPR050194">
    <property type="entry name" value="Glycosyltransferase_grp1"/>
</dbReference>
<name>D3EZR8_CONWI</name>
<reference evidence="5 6" key="1">
    <citation type="journal article" date="2010" name="Stand. Genomic Sci.">
        <title>Complete genome sequence of Conexibacter woesei type strain (ID131577).</title>
        <authorList>
            <person name="Pukall R."/>
            <person name="Lapidus A."/>
            <person name="Glavina Del Rio T."/>
            <person name="Copeland A."/>
            <person name="Tice H."/>
            <person name="Cheng J.-F."/>
            <person name="Lucas S."/>
            <person name="Chen F."/>
            <person name="Nolan M."/>
            <person name="Bruce D."/>
            <person name="Goodwin L."/>
            <person name="Pitluck S."/>
            <person name="Mavromatis K."/>
            <person name="Ivanova N."/>
            <person name="Ovchinnikova G."/>
            <person name="Pati A."/>
            <person name="Chen A."/>
            <person name="Palaniappan K."/>
            <person name="Land M."/>
            <person name="Hauser L."/>
            <person name="Chang Y.-J."/>
            <person name="Jeffries C.D."/>
            <person name="Chain P."/>
            <person name="Meincke L."/>
            <person name="Sims D."/>
            <person name="Brettin T."/>
            <person name="Detter J.C."/>
            <person name="Rohde M."/>
            <person name="Goeker M."/>
            <person name="Bristow J."/>
            <person name="Eisen J.A."/>
            <person name="Markowitz V."/>
            <person name="Kyrpides N.C."/>
            <person name="Klenk H.-P."/>
            <person name="Hugenholtz P."/>
        </authorList>
    </citation>
    <scope>NUCLEOTIDE SEQUENCE [LARGE SCALE GENOMIC DNA]</scope>
    <source>
        <strain evidence="6">DSM 14684 / CIP 108061 / JCM 11494 / NBRC 100937 / ID131577</strain>
    </source>
</reference>
<sequence length="378" mass="41145">MASDGAPRRVVLLRGTAASLWDLRAWERLGDDHRVSVLVPERNAYDVTTLELEKVPVRTAGGRMPRGTVGQLATRAVGERYLNLEPLLAGADVVHAAELGYWFSWQAARLKPKLGYKLALTVWETLPFADAYRNVRTRRYRRDVLAATDRFVATTERARDALLLEGAPAERISVSAPGIAIDRFEPARTPAPPADGRHLLLSIGRLVWEKGHQDLLRAVALLRARGRDDMRVLIVGVGPEERRLRGVIADLGLEDVAELRGFVDHDELPAVYAQASCLVLASLATAHWEEQFGMVLAEAMAGHVPIVAAASGAIPEVVGESGTLFGAGDWVGLAGVLETGPLADAPGARRVPAAERLARYSRESQAQRLRAIYDDMLA</sequence>
<dbReference type="CAZy" id="GT4">
    <property type="family name" value="Glycosyltransferase Family 4"/>
</dbReference>
<protein>
    <submittedName>
        <fullName evidence="5">Glycosyl transferase group 1</fullName>
    </submittedName>
</protein>
<evidence type="ECO:0000313" key="5">
    <source>
        <dbReference type="EMBL" id="ADB53906.1"/>
    </source>
</evidence>
<dbReference type="PANTHER" id="PTHR45947">
    <property type="entry name" value="SULFOQUINOVOSYL TRANSFERASE SQD2"/>
    <property type="match status" value="1"/>
</dbReference>
<dbReference type="InterPro" id="IPR028098">
    <property type="entry name" value="Glyco_trans_4-like_N"/>
</dbReference>
<dbReference type="RefSeq" id="WP_012936957.1">
    <property type="nucleotide sequence ID" value="NC_013739.1"/>
</dbReference>